<gene>
    <name evidence="1" type="ORF">METZ01_LOCUS321306</name>
</gene>
<accession>A0A382P956</accession>
<name>A0A382P956_9ZZZZ</name>
<dbReference type="PANTHER" id="PTHR33254:SF4">
    <property type="entry name" value="4-HYDROXY-4-METHYL-2-OXOGLUTARATE ALDOLASE 3-RELATED"/>
    <property type="match status" value="1"/>
</dbReference>
<evidence type="ECO:0008006" key="2">
    <source>
        <dbReference type="Google" id="ProtNLM"/>
    </source>
</evidence>
<dbReference type="Pfam" id="PF03737">
    <property type="entry name" value="RraA-like"/>
    <property type="match status" value="1"/>
</dbReference>
<sequence>MNCAMLGDKRAADAIKNEWEGILVHGLIRDSATINGMEIGVRALGVCPLKSIKKGVGDSNLIVNFSGVTFTPGEYLYADEDGVIVIKEKLSL</sequence>
<evidence type="ECO:0000313" key="1">
    <source>
        <dbReference type="EMBL" id="SVC68452.1"/>
    </source>
</evidence>
<dbReference type="CDD" id="cd16841">
    <property type="entry name" value="RraA_family"/>
    <property type="match status" value="1"/>
</dbReference>
<dbReference type="EMBL" id="UINC01104924">
    <property type="protein sequence ID" value="SVC68452.1"/>
    <property type="molecule type" value="Genomic_DNA"/>
</dbReference>
<organism evidence="1">
    <name type="scientific">marine metagenome</name>
    <dbReference type="NCBI Taxonomy" id="408172"/>
    <lineage>
        <taxon>unclassified sequences</taxon>
        <taxon>metagenomes</taxon>
        <taxon>ecological metagenomes</taxon>
    </lineage>
</organism>
<dbReference type="Gene3D" id="3.50.30.40">
    <property type="entry name" value="Ribonuclease E inhibitor RraA/RraA-like"/>
    <property type="match status" value="1"/>
</dbReference>
<dbReference type="AlphaFoldDB" id="A0A382P956"/>
<dbReference type="SUPFAM" id="SSF89562">
    <property type="entry name" value="RraA-like"/>
    <property type="match status" value="1"/>
</dbReference>
<dbReference type="InterPro" id="IPR036704">
    <property type="entry name" value="RraA/RraA-like_sf"/>
</dbReference>
<protein>
    <recommendedName>
        <fullName evidence="2">4-hydroxy-4-methyl-2-oxoglutarate aldolase</fullName>
    </recommendedName>
</protein>
<dbReference type="InterPro" id="IPR005493">
    <property type="entry name" value="RraA/RraA-like"/>
</dbReference>
<proteinExistence type="predicted"/>
<dbReference type="PANTHER" id="PTHR33254">
    <property type="entry name" value="4-HYDROXY-4-METHYL-2-OXOGLUTARATE ALDOLASE 3-RELATED"/>
    <property type="match status" value="1"/>
</dbReference>
<reference evidence="1" key="1">
    <citation type="submission" date="2018-05" db="EMBL/GenBank/DDBJ databases">
        <authorList>
            <person name="Lanie J.A."/>
            <person name="Ng W.-L."/>
            <person name="Kazmierczak K.M."/>
            <person name="Andrzejewski T.M."/>
            <person name="Davidsen T.M."/>
            <person name="Wayne K.J."/>
            <person name="Tettelin H."/>
            <person name="Glass J.I."/>
            <person name="Rusch D."/>
            <person name="Podicherti R."/>
            <person name="Tsui H.-C.T."/>
            <person name="Winkler M.E."/>
        </authorList>
    </citation>
    <scope>NUCLEOTIDE SEQUENCE</scope>
</reference>